<evidence type="ECO:0000256" key="2">
    <source>
        <dbReference type="ARBA" id="ARBA00022729"/>
    </source>
</evidence>
<keyword evidence="2" id="KW-0732">Signal</keyword>
<dbReference type="RefSeq" id="WP_240191787.1">
    <property type="nucleotide sequence ID" value="NZ_JAFFQB010000035.1"/>
</dbReference>
<keyword evidence="5" id="KW-1185">Reference proteome</keyword>
<dbReference type="AlphaFoldDB" id="A0A840V089"/>
<dbReference type="PANTHER" id="PTHR47235:SF1">
    <property type="entry name" value="BLR6548 PROTEIN"/>
    <property type="match status" value="1"/>
</dbReference>
<feature type="domain" description="Leucine-binding protein" evidence="3">
    <location>
        <begin position="43"/>
        <end position="385"/>
    </location>
</feature>
<comment type="similarity">
    <text evidence="1">Belongs to the leucine-binding protein family.</text>
</comment>
<dbReference type="EMBL" id="JACHEO010000002">
    <property type="protein sequence ID" value="MBB5347129.1"/>
    <property type="molecule type" value="Genomic_DNA"/>
</dbReference>
<dbReference type="InterPro" id="IPR028082">
    <property type="entry name" value="Peripla_BP_I"/>
</dbReference>
<evidence type="ECO:0000259" key="3">
    <source>
        <dbReference type="Pfam" id="PF13458"/>
    </source>
</evidence>
<evidence type="ECO:0000256" key="1">
    <source>
        <dbReference type="ARBA" id="ARBA00010062"/>
    </source>
</evidence>
<dbReference type="PANTHER" id="PTHR47235">
    <property type="entry name" value="BLR6548 PROTEIN"/>
    <property type="match status" value="1"/>
</dbReference>
<dbReference type="CDD" id="cd19978">
    <property type="entry name" value="PBP1_ABC_ligand_binding-like"/>
    <property type="match status" value="1"/>
</dbReference>
<reference evidence="4 5" key="1">
    <citation type="submission" date="2020-08" db="EMBL/GenBank/DDBJ databases">
        <title>Genomic Encyclopedia of Type Strains, Phase IV (KMG-IV): sequencing the most valuable type-strain genomes for metagenomic binning, comparative biology and taxonomic classification.</title>
        <authorList>
            <person name="Goeker M."/>
        </authorList>
    </citation>
    <scope>NUCLEOTIDE SEQUENCE [LARGE SCALE GENOMIC DNA]</scope>
    <source>
        <strain evidence="4 5">DSM 28570</strain>
    </source>
</reference>
<accession>A0A840V089</accession>
<dbReference type="SUPFAM" id="SSF53822">
    <property type="entry name" value="Periplasmic binding protein-like I"/>
    <property type="match status" value="1"/>
</dbReference>
<evidence type="ECO:0000313" key="5">
    <source>
        <dbReference type="Proteomes" id="UP000539642"/>
    </source>
</evidence>
<dbReference type="Proteomes" id="UP000539642">
    <property type="component" value="Unassembled WGS sequence"/>
</dbReference>
<protein>
    <submittedName>
        <fullName evidence="4">ABC-type branched-subunit amino acid transport system substrate-binding protein</fullName>
    </submittedName>
</protein>
<dbReference type="Gene3D" id="3.40.50.2300">
    <property type="match status" value="2"/>
</dbReference>
<dbReference type="Pfam" id="PF13458">
    <property type="entry name" value="Peripla_BP_6"/>
    <property type="match status" value="1"/>
</dbReference>
<evidence type="ECO:0000313" key="4">
    <source>
        <dbReference type="EMBL" id="MBB5347129.1"/>
    </source>
</evidence>
<dbReference type="InterPro" id="IPR028081">
    <property type="entry name" value="Leu-bd"/>
</dbReference>
<name>A0A840V089_9BACT</name>
<proteinExistence type="inferred from homology"/>
<gene>
    <name evidence="4" type="ORF">HNQ81_000839</name>
</gene>
<comment type="caution">
    <text evidence="4">The sequence shown here is derived from an EMBL/GenBank/DDBJ whole genome shotgun (WGS) entry which is preliminary data.</text>
</comment>
<sequence length="394" mass="43601">MLLADIIRTLIRRGMMMTIILALVSVLPAAVRAQVAHEEQVPIVLGQSCVLTGPSKNLGLELRAGLLAAFSKVNDDGGIGGRDILLVSRDDGYEPDRAVRNTMAFIQDESIFMLIGEVGTPTSNAVLPLIEEYKIPFFAPFTGAEILRQPFRQYVINVRASYYQEMERLASYLIDKRNIRKIACFYQDDSYGLDGLKGIELALARRGLQLVSKGSYERNTVAVLRGLTDVLQADPEAVVLAGTYSACAEFIKLSKTRTSKRLLYCNISFVGTDSLKNALGRYGSDVFVSQVVPYPLDTEVPLIHEYTEAMEKYQHDAPISFTSLEGYMAGKLFAQIATMVPGELTREKFIATMEQVGTFDLGGVTLQFGPKDHQGMDTIYLTEINPDLKKVVKE</sequence>
<organism evidence="4 5">
    <name type="scientific">Desulfoprunum benzoelyticum</name>
    <dbReference type="NCBI Taxonomy" id="1506996"/>
    <lineage>
        <taxon>Bacteria</taxon>
        <taxon>Pseudomonadati</taxon>
        <taxon>Thermodesulfobacteriota</taxon>
        <taxon>Desulfobulbia</taxon>
        <taxon>Desulfobulbales</taxon>
        <taxon>Desulfobulbaceae</taxon>
        <taxon>Desulfoprunum</taxon>
    </lineage>
</organism>